<accession>A0A1D6J293</accession>
<feature type="region of interest" description="Disordered" evidence="1">
    <location>
        <begin position="1"/>
        <end position="24"/>
    </location>
</feature>
<dbReference type="InParanoid" id="A0A1D6J293"/>
<protein>
    <submittedName>
        <fullName evidence="2">Uncharacterized protein</fullName>
    </submittedName>
</protein>
<evidence type="ECO:0000313" key="2">
    <source>
        <dbReference type="EMBL" id="AQK42159.1"/>
    </source>
</evidence>
<proteinExistence type="predicted"/>
<reference evidence="2" key="1">
    <citation type="submission" date="2015-12" db="EMBL/GenBank/DDBJ databases">
        <title>Update maize B73 reference genome by single molecule sequencing technologies.</title>
        <authorList>
            <consortium name="Maize Genome Sequencing Project"/>
            <person name="Ware D."/>
        </authorList>
    </citation>
    <scope>NUCLEOTIDE SEQUENCE</scope>
    <source>
        <tissue evidence="2">Seedling</tissue>
    </source>
</reference>
<dbReference type="EMBL" id="CM000786">
    <property type="protein sequence ID" value="AQK42159.1"/>
    <property type="molecule type" value="Genomic_DNA"/>
</dbReference>
<feature type="region of interest" description="Disordered" evidence="1">
    <location>
        <begin position="53"/>
        <end position="114"/>
    </location>
</feature>
<name>A0A1D6J293_MAIZE</name>
<feature type="compositionally biased region" description="Basic and acidic residues" evidence="1">
    <location>
        <begin position="9"/>
        <end position="18"/>
    </location>
</feature>
<gene>
    <name evidence="2" type="ORF">ZEAMMB73_Zm00001d024838</name>
</gene>
<feature type="compositionally biased region" description="Basic and acidic residues" evidence="1">
    <location>
        <begin position="64"/>
        <end position="74"/>
    </location>
</feature>
<sequence>MAENLRGLDGGRMDDESRGGVAARHSLKLAEQGGYGAWGHGASWVLGLARPPEARSVGRCSRHREREQGRDNRGSRGAPKAAEQQGGQIPKRRWGAGAAAPSLGEHGATTRRGR</sequence>
<organism evidence="2">
    <name type="scientific">Zea mays</name>
    <name type="common">Maize</name>
    <dbReference type="NCBI Taxonomy" id="4577"/>
    <lineage>
        <taxon>Eukaryota</taxon>
        <taxon>Viridiplantae</taxon>
        <taxon>Streptophyta</taxon>
        <taxon>Embryophyta</taxon>
        <taxon>Tracheophyta</taxon>
        <taxon>Spermatophyta</taxon>
        <taxon>Magnoliopsida</taxon>
        <taxon>Liliopsida</taxon>
        <taxon>Poales</taxon>
        <taxon>Poaceae</taxon>
        <taxon>PACMAD clade</taxon>
        <taxon>Panicoideae</taxon>
        <taxon>Andropogonodae</taxon>
        <taxon>Andropogoneae</taxon>
        <taxon>Tripsacinae</taxon>
        <taxon>Zea</taxon>
    </lineage>
</organism>
<dbReference type="AlphaFoldDB" id="A0A1D6J293"/>
<evidence type="ECO:0000256" key="1">
    <source>
        <dbReference type="SAM" id="MobiDB-lite"/>
    </source>
</evidence>